<gene>
    <name evidence="6" type="primary">rnpA</name>
    <name evidence="8" type="ORF">A2628_02585</name>
</gene>
<comment type="subunit">
    <text evidence="6">Consists of a catalytic RNA component (M1 or rnpB) and a protein subunit.</text>
</comment>
<dbReference type="EC" id="3.1.26.5" evidence="6 7"/>
<protein>
    <recommendedName>
        <fullName evidence="6 7">Ribonuclease P protein component</fullName>
        <shortName evidence="6">RNase P protein</shortName>
        <shortName evidence="6">RNaseP protein</shortName>
        <ecNumber evidence="6 7">3.1.26.5</ecNumber>
    </recommendedName>
    <alternativeName>
        <fullName evidence="6">Protein C5</fullName>
    </alternativeName>
</protein>
<evidence type="ECO:0000256" key="7">
    <source>
        <dbReference type="NCBIfam" id="TIGR00188"/>
    </source>
</evidence>
<comment type="catalytic activity">
    <reaction evidence="6">
        <text>Endonucleolytic cleavage of RNA, removing 5'-extranucleotides from tRNA precursor.</text>
        <dbReference type="EC" id="3.1.26.5"/>
    </reaction>
</comment>
<keyword evidence="3 6" id="KW-0255">Endonuclease</keyword>
<sequence length="117" mass="13743">MIADVYSFKGQKDYDRVKKEGKLYQSENFGASVLKREDDGYPRFGLIVSNKISKLSTQRNRIKRAFRDALRHNLNRIQGGYDIVFLAKPTLERITAENIMREMDAFIRDSVFYKKNK</sequence>
<dbReference type="Pfam" id="PF00825">
    <property type="entry name" value="Ribonuclease_P"/>
    <property type="match status" value="1"/>
</dbReference>
<evidence type="ECO:0000256" key="4">
    <source>
        <dbReference type="ARBA" id="ARBA00022801"/>
    </source>
</evidence>
<evidence type="ECO:0000313" key="9">
    <source>
        <dbReference type="Proteomes" id="UP000179221"/>
    </source>
</evidence>
<organism evidence="8 9">
    <name type="scientific">Candidatus Woesebacteria bacterium RIFCSPHIGHO2_01_FULL_40_22</name>
    <dbReference type="NCBI Taxonomy" id="1802499"/>
    <lineage>
        <taxon>Bacteria</taxon>
        <taxon>Candidatus Woeseibacteriota</taxon>
    </lineage>
</organism>
<keyword evidence="5 6" id="KW-0694">RNA-binding</keyword>
<evidence type="ECO:0000256" key="1">
    <source>
        <dbReference type="ARBA" id="ARBA00022694"/>
    </source>
</evidence>
<dbReference type="AlphaFoldDB" id="A0A1F7YG16"/>
<reference evidence="8 9" key="1">
    <citation type="journal article" date="2016" name="Nat. Commun.">
        <title>Thousands of microbial genomes shed light on interconnected biogeochemical processes in an aquifer system.</title>
        <authorList>
            <person name="Anantharaman K."/>
            <person name="Brown C.T."/>
            <person name="Hug L.A."/>
            <person name="Sharon I."/>
            <person name="Castelle C.J."/>
            <person name="Probst A.J."/>
            <person name="Thomas B.C."/>
            <person name="Singh A."/>
            <person name="Wilkins M.J."/>
            <person name="Karaoz U."/>
            <person name="Brodie E.L."/>
            <person name="Williams K.H."/>
            <person name="Hubbard S.S."/>
            <person name="Banfield J.F."/>
        </authorList>
    </citation>
    <scope>NUCLEOTIDE SEQUENCE [LARGE SCALE GENOMIC DNA]</scope>
</reference>
<dbReference type="PANTHER" id="PTHR33992">
    <property type="entry name" value="RIBONUCLEASE P PROTEIN COMPONENT"/>
    <property type="match status" value="1"/>
</dbReference>
<keyword evidence="1 6" id="KW-0819">tRNA processing</keyword>
<dbReference type="GO" id="GO:0004526">
    <property type="term" value="F:ribonuclease P activity"/>
    <property type="evidence" value="ECO:0007669"/>
    <property type="project" value="UniProtKB-UniRule"/>
</dbReference>
<dbReference type="EMBL" id="MGGL01000015">
    <property type="protein sequence ID" value="OGM26202.1"/>
    <property type="molecule type" value="Genomic_DNA"/>
</dbReference>
<dbReference type="GO" id="GO:0030677">
    <property type="term" value="C:ribonuclease P complex"/>
    <property type="evidence" value="ECO:0007669"/>
    <property type="project" value="TreeGrafter"/>
</dbReference>
<evidence type="ECO:0000256" key="6">
    <source>
        <dbReference type="HAMAP-Rule" id="MF_00227"/>
    </source>
</evidence>
<dbReference type="InterPro" id="IPR020568">
    <property type="entry name" value="Ribosomal_Su5_D2-typ_SF"/>
</dbReference>
<accession>A0A1F7YG16</accession>
<keyword evidence="4 6" id="KW-0378">Hydrolase</keyword>
<dbReference type="GO" id="GO:0042781">
    <property type="term" value="F:3'-tRNA processing endoribonuclease activity"/>
    <property type="evidence" value="ECO:0007669"/>
    <property type="project" value="TreeGrafter"/>
</dbReference>
<evidence type="ECO:0000313" key="8">
    <source>
        <dbReference type="EMBL" id="OGM26202.1"/>
    </source>
</evidence>
<evidence type="ECO:0000256" key="5">
    <source>
        <dbReference type="ARBA" id="ARBA00022884"/>
    </source>
</evidence>
<keyword evidence="2 6" id="KW-0540">Nuclease</keyword>
<evidence type="ECO:0000256" key="3">
    <source>
        <dbReference type="ARBA" id="ARBA00022759"/>
    </source>
</evidence>
<dbReference type="InterPro" id="IPR000100">
    <property type="entry name" value="RNase_P"/>
</dbReference>
<proteinExistence type="inferred from homology"/>
<comment type="similarity">
    <text evidence="6">Belongs to the RnpA family.</text>
</comment>
<dbReference type="GO" id="GO:0000049">
    <property type="term" value="F:tRNA binding"/>
    <property type="evidence" value="ECO:0007669"/>
    <property type="project" value="UniProtKB-UniRule"/>
</dbReference>
<dbReference type="NCBIfam" id="TIGR00188">
    <property type="entry name" value="rnpA"/>
    <property type="match status" value="1"/>
</dbReference>
<comment type="caution">
    <text evidence="8">The sequence shown here is derived from an EMBL/GenBank/DDBJ whole genome shotgun (WGS) entry which is preliminary data.</text>
</comment>
<dbReference type="GO" id="GO:0001682">
    <property type="term" value="P:tRNA 5'-leader removal"/>
    <property type="evidence" value="ECO:0007669"/>
    <property type="project" value="UniProtKB-UniRule"/>
</dbReference>
<dbReference type="Gene3D" id="3.30.230.10">
    <property type="match status" value="1"/>
</dbReference>
<dbReference type="HAMAP" id="MF_00227">
    <property type="entry name" value="RNase_P"/>
    <property type="match status" value="1"/>
</dbReference>
<comment type="function">
    <text evidence="6">RNaseP catalyzes the removal of the 5'-leader sequence from pre-tRNA to produce the mature 5'-terminus. It can also cleave other RNA substrates such as 4.5S RNA. The protein component plays an auxiliary but essential role in vivo by binding to the 5'-leader sequence and broadening the substrate specificity of the ribozyme.</text>
</comment>
<evidence type="ECO:0000256" key="2">
    <source>
        <dbReference type="ARBA" id="ARBA00022722"/>
    </source>
</evidence>
<dbReference type="Proteomes" id="UP000179221">
    <property type="component" value="Unassembled WGS sequence"/>
</dbReference>
<name>A0A1F7YG16_9BACT</name>
<dbReference type="SUPFAM" id="SSF54211">
    <property type="entry name" value="Ribosomal protein S5 domain 2-like"/>
    <property type="match status" value="1"/>
</dbReference>
<dbReference type="PANTHER" id="PTHR33992:SF1">
    <property type="entry name" value="RIBONUCLEASE P PROTEIN COMPONENT"/>
    <property type="match status" value="1"/>
</dbReference>
<dbReference type="InterPro" id="IPR014721">
    <property type="entry name" value="Ribsml_uS5_D2-typ_fold_subgr"/>
</dbReference>